<reference evidence="11 12" key="1">
    <citation type="submission" date="2017-08" db="EMBL/GenBank/DDBJ databases">
        <authorList>
            <person name="de Groot N.N."/>
        </authorList>
    </citation>
    <scope>NUCLEOTIDE SEQUENCE [LARGE SCALE GENOMIC DNA]</scope>
    <source>
        <strain evidence="11 12">USBA 352</strain>
    </source>
</reference>
<dbReference type="GO" id="GO:0005886">
    <property type="term" value="C:plasma membrane"/>
    <property type="evidence" value="ECO:0007669"/>
    <property type="project" value="UniProtKB-SubCell"/>
</dbReference>
<comment type="similarity">
    <text evidence="8 9">Belongs to the TRAP transporter small permease family.</text>
</comment>
<evidence type="ECO:0000313" key="11">
    <source>
        <dbReference type="EMBL" id="SOC09267.1"/>
    </source>
</evidence>
<evidence type="ECO:0000256" key="5">
    <source>
        <dbReference type="ARBA" id="ARBA00022692"/>
    </source>
</evidence>
<dbReference type="GO" id="GO:0022857">
    <property type="term" value="F:transmembrane transporter activity"/>
    <property type="evidence" value="ECO:0007669"/>
    <property type="project" value="UniProtKB-UniRule"/>
</dbReference>
<dbReference type="InterPro" id="IPR055348">
    <property type="entry name" value="DctQ"/>
</dbReference>
<feature type="transmembrane region" description="Helical" evidence="9">
    <location>
        <begin position="129"/>
        <end position="148"/>
    </location>
</feature>
<dbReference type="Proteomes" id="UP000219331">
    <property type="component" value="Unassembled WGS sequence"/>
</dbReference>
<keyword evidence="5 9" id="KW-0812">Transmembrane</keyword>
<evidence type="ECO:0000256" key="7">
    <source>
        <dbReference type="ARBA" id="ARBA00023136"/>
    </source>
</evidence>
<dbReference type="PANTHER" id="PTHR35011">
    <property type="entry name" value="2,3-DIKETO-L-GULONATE TRAP TRANSPORTER SMALL PERMEASE PROTEIN YIAM"/>
    <property type="match status" value="1"/>
</dbReference>
<dbReference type="Pfam" id="PF04290">
    <property type="entry name" value="DctQ"/>
    <property type="match status" value="1"/>
</dbReference>
<keyword evidence="12" id="KW-1185">Reference proteome</keyword>
<accession>A0A285SMJ0</accession>
<evidence type="ECO:0000256" key="9">
    <source>
        <dbReference type="RuleBase" id="RU369079"/>
    </source>
</evidence>
<evidence type="ECO:0000256" key="2">
    <source>
        <dbReference type="ARBA" id="ARBA00022448"/>
    </source>
</evidence>
<dbReference type="PANTHER" id="PTHR35011:SF10">
    <property type="entry name" value="TRAP TRANSPORTER SMALL PERMEASE PROTEIN"/>
    <property type="match status" value="1"/>
</dbReference>
<dbReference type="EMBL" id="OBML01000006">
    <property type="protein sequence ID" value="SOC09267.1"/>
    <property type="molecule type" value="Genomic_DNA"/>
</dbReference>
<comment type="function">
    <text evidence="9">Part of the tripartite ATP-independent periplasmic (TRAP) transport system.</text>
</comment>
<feature type="domain" description="Tripartite ATP-independent periplasmic transporters DctQ component" evidence="10">
    <location>
        <begin position="24"/>
        <end position="154"/>
    </location>
</feature>
<sequence>MLRVIDAVSRTVGTVAGWAYFATALMLGYEVVMRYVFIAPTIWAEELARMLLVWATFGGAAILLHRRQHITITLLTDHLSPRVRQVQEVFVLLFIVALAAVIVYDGTGIAYDSFHRGRTTGSMLDLPAWWSQASLPVCFALLGLQALVEALRVAVGGAENLPRGSVEH</sequence>
<dbReference type="InterPro" id="IPR007387">
    <property type="entry name" value="TRAP_DctQ"/>
</dbReference>
<evidence type="ECO:0000256" key="1">
    <source>
        <dbReference type="ARBA" id="ARBA00004429"/>
    </source>
</evidence>
<name>A0A285SMJ0_9HYPH</name>
<evidence type="ECO:0000256" key="3">
    <source>
        <dbReference type="ARBA" id="ARBA00022475"/>
    </source>
</evidence>
<dbReference type="OrthoDB" id="4250245at2"/>
<keyword evidence="7 9" id="KW-0472">Membrane</keyword>
<dbReference type="GO" id="GO:0015740">
    <property type="term" value="P:C4-dicarboxylate transport"/>
    <property type="evidence" value="ECO:0007669"/>
    <property type="project" value="TreeGrafter"/>
</dbReference>
<proteinExistence type="inferred from homology"/>
<dbReference type="AlphaFoldDB" id="A0A285SMJ0"/>
<dbReference type="RefSeq" id="WP_067220525.1">
    <property type="nucleotide sequence ID" value="NZ_JAJGNR010000002.1"/>
</dbReference>
<feature type="transmembrane region" description="Helical" evidence="9">
    <location>
        <begin position="89"/>
        <end position="109"/>
    </location>
</feature>
<feature type="transmembrane region" description="Helical" evidence="9">
    <location>
        <begin position="7"/>
        <end position="27"/>
    </location>
</feature>
<comment type="subunit">
    <text evidence="9">The complex comprises the extracytoplasmic solute receptor protein and the two transmembrane proteins.</text>
</comment>
<evidence type="ECO:0000259" key="10">
    <source>
        <dbReference type="Pfam" id="PF04290"/>
    </source>
</evidence>
<dbReference type="STRING" id="538381.GCA_001696535_02532"/>
<evidence type="ECO:0000256" key="6">
    <source>
        <dbReference type="ARBA" id="ARBA00022989"/>
    </source>
</evidence>
<evidence type="ECO:0000313" key="12">
    <source>
        <dbReference type="Proteomes" id="UP000219331"/>
    </source>
</evidence>
<comment type="subcellular location">
    <subcellularLocation>
        <location evidence="1 9">Cell inner membrane</location>
        <topology evidence="1 9">Multi-pass membrane protein</topology>
    </subcellularLocation>
</comment>
<evidence type="ECO:0000256" key="4">
    <source>
        <dbReference type="ARBA" id="ARBA00022519"/>
    </source>
</evidence>
<evidence type="ECO:0000256" key="8">
    <source>
        <dbReference type="ARBA" id="ARBA00038436"/>
    </source>
</evidence>
<gene>
    <name evidence="11" type="ORF">SAMN05421512_1063</name>
</gene>
<keyword evidence="6 9" id="KW-1133">Transmembrane helix</keyword>
<keyword evidence="4 9" id="KW-0997">Cell inner membrane</keyword>
<protein>
    <recommendedName>
        <fullName evidence="9">TRAP transporter small permease protein</fullName>
    </recommendedName>
</protein>
<keyword evidence="3" id="KW-1003">Cell membrane</keyword>
<feature type="transmembrane region" description="Helical" evidence="9">
    <location>
        <begin position="47"/>
        <end position="64"/>
    </location>
</feature>
<organism evidence="11 12">
    <name type="scientific">Stappia indica</name>
    <dbReference type="NCBI Taxonomy" id="538381"/>
    <lineage>
        <taxon>Bacteria</taxon>
        <taxon>Pseudomonadati</taxon>
        <taxon>Pseudomonadota</taxon>
        <taxon>Alphaproteobacteria</taxon>
        <taxon>Hyphomicrobiales</taxon>
        <taxon>Stappiaceae</taxon>
        <taxon>Stappia</taxon>
    </lineage>
</organism>
<keyword evidence="2 9" id="KW-0813">Transport</keyword>